<reference evidence="2" key="1">
    <citation type="submission" date="2020-05" db="EMBL/GenBank/DDBJ databases">
        <authorList>
            <person name="Chiriac C."/>
            <person name="Salcher M."/>
            <person name="Ghai R."/>
            <person name="Kavagutti S V."/>
        </authorList>
    </citation>
    <scope>NUCLEOTIDE SEQUENCE</scope>
</reference>
<accession>A0A6J7QR85</accession>
<protein>
    <submittedName>
        <fullName evidence="2">Unannotated protein</fullName>
    </submittedName>
</protein>
<organism evidence="2">
    <name type="scientific">freshwater metagenome</name>
    <dbReference type="NCBI Taxonomy" id="449393"/>
    <lineage>
        <taxon>unclassified sequences</taxon>
        <taxon>metagenomes</taxon>
        <taxon>ecological metagenomes</taxon>
    </lineage>
</organism>
<evidence type="ECO:0000313" key="2">
    <source>
        <dbReference type="EMBL" id="CAB5018213.1"/>
    </source>
</evidence>
<dbReference type="Gene3D" id="2.60.120.10">
    <property type="entry name" value="Jelly Rolls"/>
    <property type="match status" value="2"/>
</dbReference>
<dbReference type="CDD" id="cd02208">
    <property type="entry name" value="cupin_RmlC-like"/>
    <property type="match status" value="1"/>
</dbReference>
<dbReference type="InterPro" id="IPR011051">
    <property type="entry name" value="RmlC_Cupin_sf"/>
</dbReference>
<dbReference type="EMBL" id="CAEZWY010000004">
    <property type="protein sequence ID" value="CAB4662318.1"/>
    <property type="molecule type" value="Genomic_DNA"/>
</dbReference>
<dbReference type="AlphaFoldDB" id="A0A6J7QR85"/>
<name>A0A6J7QR85_9ZZZZ</name>
<dbReference type="EMBL" id="CAFBPL010000076">
    <property type="protein sequence ID" value="CAB5018213.1"/>
    <property type="molecule type" value="Genomic_DNA"/>
</dbReference>
<dbReference type="InterPro" id="IPR014710">
    <property type="entry name" value="RmlC-like_jellyroll"/>
</dbReference>
<sequence length="256" mass="27569">MSVGTVRDIKSVKANIISPAISAFETVPGGPYAEPLRCEQYEFSAATSHQLNNALCDSYIYVLDGAGVVEINRNKSDISEGSAILTYAGEVLVISTSSKISFLVIEVPSPITPWGSALAKPIDMAKRVIITKLGATNKEAASSDREYETLFNENNGSRGATMFVGFIPSSGAPDHYHLYDEICVIVRGAGGLVTSERPLQELKKGSAFHVAPRFLHAIHNPNPEDLWILGVFRPEGSPAAAFYPDGRPAPVDMMDK</sequence>
<dbReference type="SUPFAM" id="SSF51182">
    <property type="entry name" value="RmlC-like cupins"/>
    <property type="match status" value="1"/>
</dbReference>
<proteinExistence type="predicted"/>
<gene>
    <name evidence="1" type="ORF">UFOPK2312_00078</name>
    <name evidence="2" type="ORF">UFOPK4113_00665</name>
</gene>
<evidence type="ECO:0000313" key="1">
    <source>
        <dbReference type="EMBL" id="CAB4662318.1"/>
    </source>
</evidence>